<evidence type="ECO:0000256" key="10">
    <source>
        <dbReference type="SAM" id="SignalP"/>
    </source>
</evidence>
<comment type="caution">
    <text evidence="11">The sequence shown here is derived from an EMBL/GenBank/DDBJ whole genome shotgun (WGS) entry which is preliminary data.</text>
</comment>
<reference evidence="11 12" key="1">
    <citation type="journal article" date="2018" name="PLoS Pathog.">
        <title>Evolution of structural diversity of trichothecenes, a family of toxins produced by plant pathogenic and entomopathogenic fungi.</title>
        <authorList>
            <person name="Proctor R.H."/>
            <person name="McCormick S.P."/>
            <person name="Kim H.S."/>
            <person name="Cardoza R.E."/>
            <person name="Stanley A.M."/>
            <person name="Lindo L."/>
            <person name="Kelly A."/>
            <person name="Brown D.W."/>
            <person name="Lee T."/>
            <person name="Vaughan M.M."/>
            <person name="Alexander N.J."/>
            <person name="Busman M."/>
            <person name="Gutierrez S."/>
        </authorList>
    </citation>
    <scope>NUCLEOTIDE SEQUENCE [LARGE SCALE GENOMIC DNA]</scope>
    <source>
        <strain evidence="11 12">NRRL 3299</strain>
    </source>
</reference>
<protein>
    <recommendedName>
        <fullName evidence="3">Palmitoyl-protein thioesterase 1</fullName>
        <ecNumber evidence="2">3.1.2.22</ecNumber>
    </recommendedName>
    <alternativeName>
        <fullName evidence="8">Palmitoyl-protein hydrolase 1</fullName>
    </alternativeName>
</protein>
<dbReference type="EC" id="3.1.2.22" evidence="2"/>
<evidence type="ECO:0000256" key="4">
    <source>
        <dbReference type="ARBA" id="ARBA00022729"/>
    </source>
</evidence>
<evidence type="ECO:0000256" key="3">
    <source>
        <dbReference type="ARBA" id="ARBA00014212"/>
    </source>
</evidence>
<dbReference type="PANTHER" id="PTHR11247">
    <property type="entry name" value="PALMITOYL-PROTEIN THIOESTERASE/DOLICHYLDIPHOSPHATASE 1"/>
    <property type="match status" value="1"/>
</dbReference>
<accession>A0A395RKG3</accession>
<dbReference type="Proteomes" id="UP000266152">
    <property type="component" value="Unassembled WGS sequence"/>
</dbReference>
<evidence type="ECO:0000313" key="12">
    <source>
        <dbReference type="Proteomes" id="UP000266152"/>
    </source>
</evidence>
<dbReference type="PRINTS" id="PR00414">
    <property type="entry name" value="PPTHIESTRASE"/>
</dbReference>
<dbReference type="Gene3D" id="3.40.50.1820">
    <property type="entry name" value="alpha/beta hydrolase"/>
    <property type="match status" value="1"/>
</dbReference>
<evidence type="ECO:0000313" key="11">
    <source>
        <dbReference type="EMBL" id="RGP60597.1"/>
    </source>
</evidence>
<organism evidence="11 12">
    <name type="scientific">Fusarium sporotrichioides</name>
    <dbReference type="NCBI Taxonomy" id="5514"/>
    <lineage>
        <taxon>Eukaryota</taxon>
        <taxon>Fungi</taxon>
        <taxon>Dikarya</taxon>
        <taxon>Ascomycota</taxon>
        <taxon>Pezizomycotina</taxon>
        <taxon>Sordariomycetes</taxon>
        <taxon>Hypocreomycetidae</taxon>
        <taxon>Hypocreales</taxon>
        <taxon>Nectriaceae</taxon>
        <taxon>Fusarium</taxon>
    </lineage>
</organism>
<dbReference type="InterPro" id="IPR029058">
    <property type="entry name" value="AB_hydrolase_fold"/>
</dbReference>
<keyword evidence="4 10" id="KW-0732">Signal</keyword>
<keyword evidence="6" id="KW-1015">Disulfide bond</keyword>
<feature type="signal peptide" evidence="10">
    <location>
        <begin position="1"/>
        <end position="22"/>
    </location>
</feature>
<name>A0A395RKG3_FUSSP</name>
<dbReference type="Pfam" id="PF02089">
    <property type="entry name" value="Palm_thioest"/>
    <property type="match status" value="1"/>
</dbReference>
<evidence type="ECO:0000256" key="1">
    <source>
        <dbReference type="ARBA" id="ARBA00010758"/>
    </source>
</evidence>
<gene>
    <name evidence="11" type="ORF">FSPOR_10564</name>
</gene>
<dbReference type="SUPFAM" id="SSF53474">
    <property type="entry name" value="alpha/beta-Hydrolases"/>
    <property type="match status" value="1"/>
</dbReference>
<evidence type="ECO:0000256" key="5">
    <source>
        <dbReference type="ARBA" id="ARBA00022801"/>
    </source>
</evidence>
<sequence length="503" mass="56860">MLYPSLLRFGFAIGALAGHGHAAPHTKDDLDDTPLPVVVWHGLGDQFNSDGMKSIEELAEAINPGTFVHIISLNEDPNQDRSATFTGNVTDQISKVCEELAKHPILSTAPAIDAIGISQGGQFLRGYVERCNWPQVRSLVTFGSQHNGIVKFKACGQNDWLCKGAMALLRFNVWSSFVQSRLVPAQYYRDPSTEQDYNNYLENSNFLADINNERELKNVKYKANLGSLTNFVMWMFEDDTLVVPKETSWFEEVNGTESIPLRARKIYQEDWLGLRGLDRNGGLHFRSAPGDHLQGMEELLNQTITDYFGPWKRSFSSPDIYMEEDVWQVQDEERDFHPTTTITTCHLTPVPNAELDRDPTGEPCLHARNNEPHANDCLNSNSELDPDSDSGSNDDWDSDVLDDPDYSDPDYIPNFTISKDRSRSSKARCYCSELNEGEVLCECDEPDKHLGSKKIIMVAQDPAEYLKRVECRCKKVGREGHCECDGRVRRVNSDKIRLIPIEE</sequence>
<dbReference type="STRING" id="5514.A0A395RKG3"/>
<comment type="similarity">
    <text evidence="1">Belongs to the palmitoyl-protein thioesterase family.</text>
</comment>
<dbReference type="EMBL" id="PXOF01000184">
    <property type="protein sequence ID" value="RGP60597.1"/>
    <property type="molecule type" value="Genomic_DNA"/>
</dbReference>
<keyword evidence="7" id="KW-0325">Glycoprotein</keyword>
<evidence type="ECO:0000256" key="6">
    <source>
        <dbReference type="ARBA" id="ARBA00023157"/>
    </source>
</evidence>
<evidence type="ECO:0000256" key="9">
    <source>
        <dbReference type="SAM" id="MobiDB-lite"/>
    </source>
</evidence>
<evidence type="ECO:0000256" key="8">
    <source>
        <dbReference type="ARBA" id="ARBA00031934"/>
    </source>
</evidence>
<dbReference type="InterPro" id="IPR002472">
    <property type="entry name" value="Palm_thioest"/>
</dbReference>
<keyword evidence="5" id="KW-0378">Hydrolase</keyword>
<evidence type="ECO:0000256" key="7">
    <source>
        <dbReference type="ARBA" id="ARBA00023180"/>
    </source>
</evidence>
<feature type="compositionally biased region" description="Acidic residues" evidence="9">
    <location>
        <begin position="384"/>
        <end position="408"/>
    </location>
</feature>
<feature type="chain" id="PRO_5017235650" description="Palmitoyl-protein thioesterase 1" evidence="10">
    <location>
        <begin position="23"/>
        <end position="503"/>
    </location>
</feature>
<proteinExistence type="inferred from homology"/>
<feature type="region of interest" description="Disordered" evidence="9">
    <location>
        <begin position="348"/>
        <end position="414"/>
    </location>
</feature>
<dbReference type="FunFam" id="3.40.50.1820:FF:000107">
    <property type="entry name" value="Palmitoyl-protein thioesterase 1"/>
    <property type="match status" value="1"/>
</dbReference>
<evidence type="ECO:0000256" key="2">
    <source>
        <dbReference type="ARBA" id="ARBA00012423"/>
    </source>
</evidence>
<dbReference type="GO" id="GO:0008474">
    <property type="term" value="F:palmitoyl-(protein) hydrolase activity"/>
    <property type="evidence" value="ECO:0007669"/>
    <property type="project" value="UniProtKB-EC"/>
</dbReference>
<keyword evidence="12" id="KW-1185">Reference proteome</keyword>
<dbReference type="PANTHER" id="PTHR11247:SF8">
    <property type="entry name" value="PALMITOYL-PROTEIN THIOESTERASE 1"/>
    <property type="match status" value="1"/>
</dbReference>
<dbReference type="AlphaFoldDB" id="A0A395RKG3"/>